<reference evidence="6" key="1">
    <citation type="submission" date="2017-02" db="EMBL/GenBank/DDBJ databases">
        <authorList>
            <person name="Varghese N."/>
            <person name="Submissions S."/>
        </authorList>
    </citation>
    <scope>NUCLEOTIDE SEQUENCE [LARGE SCALE GENOMIC DNA]</scope>
    <source>
        <strain evidence="6">DSM 24091</strain>
    </source>
</reference>
<proteinExistence type="predicted"/>
<dbReference type="InterPro" id="IPR037923">
    <property type="entry name" value="HTH-like"/>
</dbReference>
<keyword evidence="3" id="KW-0804">Transcription</keyword>
<gene>
    <name evidence="5" type="ORF">SAMN05660841_00064</name>
</gene>
<protein>
    <submittedName>
        <fullName evidence="5">AraC-type DNA-binding protein</fullName>
    </submittedName>
</protein>
<keyword evidence="6" id="KW-1185">Reference proteome</keyword>
<dbReference type="PANTHER" id="PTHR43280:SF32">
    <property type="entry name" value="TRANSCRIPTIONAL REGULATORY PROTEIN"/>
    <property type="match status" value="1"/>
</dbReference>
<evidence type="ECO:0000256" key="2">
    <source>
        <dbReference type="ARBA" id="ARBA00023125"/>
    </source>
</evidence>
<keyword evidence="1" id="KW-0805">Transcription regulation</keyword>
<dbReference type="STRING" id="1513896.SAMN05660841_00064"/>
<evidence type="ECO:0000256" key="3">
    <source>
        <dbReference type="ARBA" id="ARBA00023163"/>
    </source>
</evidence>
<dbReference type="RefSeq" id="WP_079640431.1">
    <property type="nucleotide sequence ID" value="NZ_FUZF01000001.1"/>
</dbReference>
<dbReference type="Proteomes" id="UP000190150">
    <property type="component" value="Unassembled WGS sequence"/>
</dbReference>
<evidence type="ECO:0000313" key="5">
    <source>
        <dbReference type="EMBL" id="SKB36929.1"/>
    </source>
</evidence>
<keyword evidence="2 5" id="KW-0238">DNA-binding</keyword>
<dbReference type="PROSITE" id="PS01124">
    <property type="entry name" value="HTH_ARAC_FAMILY_2"/>
    <property type="match status" value="1"/>
</dbReference>
<organism evidence="5 6">
    <name type="scientific">Sphingobacterium nematocida</name>
    <dbReference type="NCBI Taxonomy" id="1513896"/>
    <lineage>
        <taxon>Bacteria</taxon>
        <taxon>Pseudomonadati</taxon>
        <taxon>Bacteroidota</taxon>
        <taxon>Sphingobacteriia</taxon>
        <taxon>Sphingobacteriales</taxon>
        <taxon>Sphingobacteriaceae</taxon>
        <taxon>Sphingobacterium</taxon>
    </lineage>
</organism>
<dbReference type="EMBL" id="FUZF01000001">
    <property type="protein sequence ID" value="SKB36929.1"/>
    <property type="molecule type" value="Genomic_DNA"/>
</dbReference>
<dbReference type="Gene3D" id="1.10.10.60">
    <property type="entry name" value="Homeodomain-like"/>
    <property type="match status" value="1"/>
</dbReference>
<evidence type="ECO:0000256" key="1">
    <source>
        <dbReference type="ARBA" id="ARBA00023015"/>
    </source>
</evidence>
<dbReference type="SUPFAM" id="SSF46689">
    <property type="entry name" value="Homeodomain-like"/>
    <property type="match status" value="1"/>
</dbReference>
<dbReference type="AlphaFoldDB" id="A0A1T5APY8"/>
<dbReference type="Pfam" id="PF12833">
    <property type="entry name" value="HTH_18"/>
    <property type="match status" value="1"/>
</dbReference>
<feature type="domain" description="HTH araC/xylS-type" evidence="4">
    <location>
        <begin position="185"/>
        <end position="283"/>
    </location>
</feature>
<sequence length="284" mass="33556">MRKSSDFFPVLGLQEFSETVSSDYHLLYHELHGERLIESPHKHDFFIIMLFERGIGKHIIDFIEYDIADKQVHLLFPGQVHEWQILEESIGYQLMISRQWFESFMPPLQFATSYHYQTHPVFEVSQSAYKSLFYEFKAIQQEMTTDNISWDIVQTRIKLVSLLLSKFVEEKFRDFEKYNATPILSKFLTHINQYFATERSVSFYAEKLNITANYLNIVCKKTLNSSASSLIQDRLLLESKRLLKVSDLPMKDIVYRLGFYDHADFSKFFKKKTGMTPSQFKEVG</sequence>
<dbReference type="InterPro" id="IPR009057">
    <property type="entry name" value="Homeodomain-like_sf"/>
</dbReference>
<dbReference type="InterPro" id="IPR018060">
    <property type="entry name" value="HTH_AraC"/>
</dbReference>
<evidence type="ECO:0000313" key="6">
    <source>
        <dbReference type="Proteomes" id="UP000190150"/>
    </source>
</evidence>
<dbReference type="OrthoDB" id="2585681at2"/>
<dbReference type="GO" id="GO:0043565">
    <property type="term" value="F:sequence-specific DNA binding"/>
    <property type="evidence" value="ECO:0007669"/>
    <property type="project" value="InterPro"/>
</dbReference>
<evidence type="ECO:0000259" key="4">
    <source>
        <dbReference type="PROSITE" id="PS01124"/>
    </source>
</evidence>
<dbReference type="SUPFAM" id="SSF51215">
    <property type="entry name" value="Regulatory protein AraC"/>
    <property type="match status" value="1"/>
</dbReference>
<dbReference type="Pfam" id="PF02311">
    <property type="entry name" value="AraC_binding"/>
    <property type="match status" value="1"/>
</dbReference>
<dbReference type="InterPro" id="IPR003313">
    <property type="entry name" value="AraC-bd"/>
</dbReference>
<dbReference type="PANTHER" id="PTHR43280">
    <property type="entry name" value="ARAC-FAMILY TRANSCRIPTIONAL REGULATOR"/>
    <property type="match status" value="1"/>
</dbReference>
<dbReference type="SMART" id="SM00342">
    <property type="entry name" value="HTH_ARAC"/>
    <property type="match status" value="1"/>
</dbReference>
<name>A0A1T5APY8_9SPHI</name>
<accession>A0A1T5APY8</accession>
<dbReference type="GO" id="GO:0003700">
    <property type="term" value="F:DNA-binding transcription factor activity"/>
    <property type="evidence" value="ECO:0007669"/>
    <property type="project" value="InterPro"/>
</dbReference>